<reference evidence="4" key="1">
    <citation type="submission" date="2016-10" db="EMBL/GenBank/DDBJ databases">
        <authorList>
            <person name="Varghese N."/>
            <person name="Submissions S."/>
        </authorList>
    </citation>
    <scope>NUCLEOTIDE SEQUENCE [LARGE SCALE GENOMIC DNA]</scope>
    <source>
        <strain evidence="4">DSM 46732</strain>
    </source>
</reference>
<sequence>MSRVRNRTRYEPAPNPQADAAVRPAPVMPGWAIWVGALLLLVVAGLSMWLLLESFGSGSARDKARLETVKVAGSIVLGSGGGVALLLAARRQRATELSLDQKERAAADTRHDATERRVTELYASAAEQLGSDKAPVRLAALYALDRLGENNPPHRQTVVDLLCAYLRMPFTPPEPETTAPEELPRSGGVLRLGLRPPTRGLNGARTSSLIPINGPETFDQREEQQQEEQVRRTAQRLIGSHIRPDPDASGAPTNPKFWPHISLDLTTATLQDWSMVDCRVRHVRLDRARFHGPASFDRAEFTGEVRAREVVFRDEAWFADTEFRRFVRLDRAEFHSEADFDRAVFHEWVSLAGAVFHGDRSFNGTWPERPNQGPPEPPGWGGPPPPGPTPGHYGRPRMPPDVLADPGTEPQQGGPVPGSVPTPHPGFAGATDSPNSRETIRRMQG</sequence>
<evidence type="ECO:0000313" key="3">
    <source>
        <dbReference type="EMBL" id="SDP88180.1"/>
    </source>
</evidence>
<evidence type="ECO:0000313" key="4">
    <source>
        <dbReference type="Proteomes" id="UP000199497"/>
    </source>
</evidence>
<keyword evidence="2" id="KW-0472">Membrane</keyword>
<feature type="compositionally biased region" description="Low complexity" evidence="1">
    <location>
        <begin position="176"/>
        <end position="203"/>
    </location>
</feature>
<evidence type="ECO:0000256" key="1">
    <source>
        <dbReference type="SAM" id="MobiDB-lite"/>
    </source>
</evidence>
<name>A0A1H0WBP9_9ACTN</name>
<keyword evidence="2" id="KW-0812">Transmembrane</keyword>
<gene>
    <name evidence="3" type="ORF">SAMN04487905_111172</name>
</gene>
<organism evidence="3 4">
    <name type="scientific">Actinopolyspora xinjiangensis</name>
    <dbReference type="NCBI Taxonomy" id="405564"/>
    <lineage>
        <taxon>Bacteria</taxon>
        <taxon>Bacillati</taxon>
        <taxon>Actinomycetota</taxon>
        <taxon>Actinomycetes</taxon>
        <taxon>Actinopolysporales</taxon>
        <taxon>Actinopolysporaceae</taxon>
        <taxon>Actinopolyspora</taxon>
    </lineage>
</organism>
<feature type="region of interest" description="Disordered" evidence="1">
    <location>
        <begin position="1"/>
        <end position="22"/>
    </location>
</feature>
<dbReference type="EMBL" id="FNJR01000011">
    <property type="protein sequence ID" value="SDP88180.1"/>
    <property type="molecule type" value="Genomic_DNA"/>
</dbReference>
<dbReference type="Pfam" id="PF13576">
    <property type="entry name" value="Pentapeptide_3"/>
    <property type="match status" value="1"/>
</dbReference>
<dbReference type="RefSeq" id="WP_139183017.1">
    <property type="nucleotide sequence ID" value="NZ_FNJR01000011.1"/>
</dbReference>
<dbReference type="Proteomes" id="UP000199497">
    <property type="component" value="Unassembled WGS sequence"/>
</dbReference>
<dbReference type="InterPro" id="IPR001646">
    <property type="entry name" value="5peptide_repeat"/>
</dbReference>
<dbReference type="AlphaFoldDB" id="A0A1H0WBP9"/>
<evidence type="ECO:0000256" key="2">
    <source>
        <dbReference type="SAM" id="Phobius"/>
    </source>
</evidence>
<keyword evidence="4" id="KW-1185">Reference proteome</keyword>
<keyword evidence="2" id="KW-1133">Transmembrane helix</keyword>
<accession>A0A1H0WBP9</accession>
<feature type="region of interest" description="Disordered" evidence="1">
    <location>
        <begin position="172"/>
        <end position="213"/>
    </location>
</feature>
<dbReference type="STRING" id="405564.SAMN04487905_111172"/>
<protein>
    <submittedName>
        <fullName evidence="3">Pentapeptide repeat-containing protein</fullName>
    </submittedName>
</protein>
<dbReference type="OrthoDB" id="8440251at2"/>
<proteinExistence type="predicted"/>
<feature type="transmembrane region" description="Helical" evidence="2">
    <location>
        <begin position="71"/>
        <end position="89"/>
    </location>
</feature>
<feature type="transmembrane region" description="Helical" evidence="2">
    <location>
        <begin position="31"/>
        <end position="51"/>
    </location>
</feature>
<feature type="region of interest" description="Disordered" evidence="1">
    <location>
        <begin position="362"/>
        <end position="445"/>
    </location>
</feature>
<dbReference type="Gene3D" id="2.160.20.80">
    <property type="entry name" value="E3 ubiquitin-protein ligase SopA"/>
    <property type="match status" value="1"/>
</dbReference>
<feature type="compositionally biased region" description="Pro residues" evidence="1">
    <location>
        <begin position="372"/>
        <end position="389"/>
    </location>
</feature>